<dbReference type="Proteomes" id="UP001306950">
    <property type="component" value="Unassembled WGS sequence"/>
</dbReference>
<comment type="caution">
    <text evidence="2">The sequence shown here is derived from an EMBL/GenBank/DDBJ whole genome shotgun (WGS) entry which is preliminary data.</text>
</comment>
<dbReference type="Gene3D" id="3.40.630.30">
    <property type="match status" value="1"/>
</dbReference>
<protein>
    <submittedName>
        <fullName evidence="2">GNAT family N-acetyltransferase</fullName>
    </submittedName>
</protein>
<reference evidence="2 3" key="1">
    <citation type="submission" date="2024-02" db="EMBL/GenBank/DDBJ databases">
        <title>A nitrogen-fixing paenibacillus bacterium.</title>
        <authorList>
            <person name="Zhang W.L."/>
            <person name="Chen S.F."/>
        </authorList>
    </citation>
    <scope>NUCLEOTIDE SEQUENCE [LARGE SCALE GENOMIC DNA]</scope>
    <source>
        <strain evidence="2 3">M1</strain>
    </source>
</reference>
<accession>A0ABU7VQV4</accession>
<name>A0ABU7VQV4_9BACL</name>
<evidence type="ECO:0000313" key="2">
    <source>
        <dbReference type="EMBL" id="MEF2965282.1"/>
    </source>
</evidence>
<proteinExistence type="predicted"/>
<dbReference type="InterPro" id="IPR016181">
    <property type="entry name" value="Acyl_CoA_acyltransferase"/>
</dbReference>
<gene>
    <name evidence="2" type="ORF">V3851_05500</name>
</gene>
<organism evidence="2 3">
    <name type="scientific">Paenibacillus haidiansis</name>
    <dbReference type="NCBI Taxonomy" id="1574488"/>
    <lineage>
        <taxon>Bacteria</taxon>
        <taxon>Bacillati</taxon>
        <taxon>Bacillota</taxon>
        <taxon>Bacilli</taxon>
        <taxon>Bacillales</taxon>
        <taxon>Paenibacillaceae</taxon>
        <taxon>Paenibacillus</taxon>
    </lineage>
</organism>
<dbReference type="RefSeq" id="WP_331845516.1">
    <property type="nucleotide sequence ID" value="NZ_JAZHPZ010000002.1"/>
</dbReference>
<evidence type="ECO:0000259" key="1">
    <source>
        <dbReference type="PROSITE" id="PS51186"/>
    </source>
</evidence>
<dbReference type="SUPFAM" id="SSF55729">
    <property type="entry name" value="Acyl-CoA N-acyltransferases (Nat)"/>
    <property type="match status" value="1"/>
</dbReference>
<feature type="domain" description="N-acetyltransferase" evidence="1">
    <location>
        <begin position="1"/>
        <end position="139"/>
    </location>
</feature>
<dbReference type="CDD" id="cd04301">
    <property type="entry name" value="NAT_SF"/>
    <property type="match status" value="1"/>
</dbReference>
<dbReference type="Pfam" id="PF13508">
    <property type="entry name" value="Acetyltransf_7"/>
    <property type="match status" value="1"/>
</dbReference>
<dbReference type="PROSITE" id="PS51186">
    <property type="entry name" value="GNAT"/>
    <property type="match status" value="1"/>
</dbReference>
<evidence type="ECO:0000313" key="3">
    <source>
        <dbReference type="Proteomes" id="UP001306950"/>
    </source>
</evidence>
<dbReference type="EMBL" id="JAZHPZ010000002">
    <property type="protein sequence ID" value="MEF2965282.1"/>
    <property type="molecule type" value="Genomic_DNA"/>
</dbReference>
<sequence>MLKQVTTFPPDAALSELMEYAVGFEPELEDRAWELYRTGGGAALYGYEDEGEWVGLIGARTNSDNTLEILHLAVHPEDRLKGYGRGLIMETLLLIKPKAVTAVTDEDGADFFRNIGFTVQGFIPDGGGEERFRCLYEAEEEE</sequence>
<keyword evidence="3" id="KW-1185">Reference proteome</keyword>
<dbReference type="InterPro" id="IPR000182">
    <property type="entry name" value="GNAT_dom"/>
</dbReference>